<dbReference type="InterPro" id="IPR021878">
    <property type="entry name" value="TgpA_N"/>
</dbReference>
<feature type="transmembrane region" description="Helical" evidence="2">
    <location>
        <begin position="616"/>
        <end position="647"/>
    </location>
</feature>
<feature type="transmembrane region" description="Helical" evidence="2">
    <location>
        <begin position="66"/>
        <end position="85"/>
    </location>
</feature>
<dbReference type="InterPro" id="IPR002931">
    <property type="entry name" value="Transglutaminase-like"/>
</dbReference>
<keyword evidence="2" id="KW-0812">Transmembrane</keyword>
<sequence>MTIRPRAWAASFVARVTAFFCAAIGTAAAAFWPIYGDASFVLMAVVAILAGAALAILGARFRWSSPILLAATLLVYLLIGVPLAVPSQTRFGLVPTLEGFKDLILGTALGWKQLLTIALPVGSYQALLVPAFAVIFASSVVGLTIALRSKRGPLAVLVPVVVFVIGLLLGPREAAPAVVLALALFVVVLSWLSWERWYRRRESIRELSQPTAATSDATAGAERIGGLRTALSAVVILGLAIGVGGAAAVTADPARERTVLRDAIEQPFDPRDYPSPLSSLRKYHQAGVADSTMLTATGLPAGARIRLAALDTYDGVVFSVGTPQLASASGSFTRLPTAIQRDVPARGAEKTIEIDVVGYEGIWMPSVGLLSTVNFTGDSGNLRDSFFYNAPGNTAVVVGGLERGDAYSVDTVVIGDLAPETWSQLTPGTAVVPTATSVPDELTVALDGWVREAETPGERLAAMLSRLATEGYVSHGGPEEPFSRSGHGADRIEELLTAPRMIGDEEQYAVTAALMARAIGFPSRVVFGFAPDGDGVTRIVGSDVSAWIEVDTAQQGWVSIDPTPPAREIPDEQPEDPAQVARPQSPVPPPLVEQNTRPDQIPLDSEQEDEAGQDPLMAILLAAVAVLGVIALIVLIVLSPFLLIGAAKMRRRYLRQRAASSALRISGAWQEFEDMVLDYGYEPPASATRSEVAETVGGIQPLVLASVADRAVFAPETADDDEVRQVWLAVDELGAGLAHTRTRWQRVKAVMSLRSLGGYRVKGLFARERRLP</sequence>
<comment type="caution">
    <text evidence="4">The sequence shown here is derived from an EMBL/GenBank/DDBJ whole genome shotgun (WGS) entry which is preliminary data.</text>
</comment>
<evidence type="ECO:0000313" key="5">
    <source>
        <dbReference type="Proteomes" id="UP000244978"/>
    </source>
</evidence>
<dbReference type="InterPro" id="IPR038765">
    <property type="entry name" value="Papain-like_cys_pep_sf"/>
</dbReference>
<keyword evidence="2" id="KW-0472">Membrane</keyword>
<feature type="transmembrane region" description="Helical" evidence="2">
    <location>
        <begin position="40"/>
        <end position="59"/>
    </location>
</feature>
<feature type="domain" description="Transglutaminase-like" evidence="3">
    <location>
        <begin position="497"/>
        <end position="564"/>
    </location>
</feature>
<dbReference type="InterPro" id="IPR052901">
    <property type="entry name" value="Bact_TGase-like"/>
</dbReference>
<dbReference type="SUPFAM" id="SSF54001">
    <property type="entry name" value="Cysteine proteinases"/>
    <property type="match status" value="1"/>
</dbReference>
<feature type="transmembrane region" description="Helical" evidence="2">
    <location>
        <begin position="124"/>
        <end position="147"/>
    </location>
</feature>
<dbReference type="Pfam" id="PF01841">
    <property type="entry name" value="Transglut_core"/>
    <property type="match status" value="1"/>
</dbReference>
<feature type="transmembrane region" description="Helical" evidence="2">
    <location>
        <begin position="177"/>
        <end position="194"/>
    </location>
</feature>
<dbReference type="SMART" id="SM00460">
    <property type="entry name" value="TGc"/>
    <property type="match status" value="1"/>
</dbReference>
<dbReference type="Gene3D" id="3.10.620.30">
    <property type="match status" value="1"/>
</dbReference>
<feature type="region of interest" description="Disordered" evidence="1">
    <location>
        <begin position="558"/>
        <end position="609"/>
    </location>
</feature>
<evidence type="ECO:0000259" key="3">
    <source>
        <dbReference type="SMART" id="SM00460"/>
    </source>
</evidence>
<protein>
    <submittedName>
        <fullName evidence="4">Transglutaminase domain-containing protein</fullName>
    </submittedName>
</protein>
<evidence type="ECO:0000256" key="1">
    <source>
        <dbReference type="SAM" id="MobiDB-lite"/>
    </source>
</evidence>
<organism evidence="4 5">
    <name type="scientific">Homoserinimonas hongtaonis</name>
    <dbReference type="NCBI Taxonomy" id="2079791"/>
    <lineage>
        <taxon>Bacteria</taxon>
        <taxon>Bacillati</taxon>
        <taxon>Actinomycetota</taxon>
        <taxon>Actinomycetes</taxon>
        <taxon>Micrococcales</taxon>
        <taxon>Microbacteriaceae</taxon>
        <taxon>Homoserinimonas</taxon>
    </lineage>
</organism>
<accession>A0A2U1SXD2</accession>
<keyword evidence="2" id="KW-1133">Transmembrane helix</keyword>
<name>A0A2U1SXD2_9MICO</name>
<dbReference type="AlphaFoldDB" id="A0A2U1SXD2"/>
<dbReference type="Pfam" id="PF11992">
    <property type="entry name" value="TgpA_N"/>
    <property type="match status" value="1"/>
</dbReference>
<feature type="transmembrane region" description="Helical" evidence="2">
    <location>
        <begin position="230"/>
        <end position="251"/>
    </location>
</feature>
<keyword evidence="5" id="KW-1185">Reference proteome</keyword>
<reference evidence="5" key="1">
    <citation type="submission" date="2018-04" db="EMBL/GenBank/DDBJ databases">
        <authorList>
            <person name="Liu S."/>
            <person name="Wang Z."/>
            <person name="Li J."/>
        </authorList>
    </citation>
    <scope>NUCLEOTIDE SEQUENCE [LARGE SCALE GENOMIC DNA]</scope>
    <source>
        <strain evidence="5">S1194</strain>
    </source>
</reference>
<dbReference type="PANTHER" id="PTHR42736:SF1">
    <property type="entry name" value="PROTEIN-GLUTAMINE GAMMA-GLUTAMYLTRANSFERASE"/>
    <property type="match status" value="1"/>
</dbReference>
<feature type="transmembrane region" description="Helical" evidence="2">
    <location>
        <begin position="12"/>
        <end position="34"/>
    </location>
</feature>
<evidence type="ECO:0000256" key="2">
    <source>
        <dbReference type="SAM" id="Phobius"/>
    </source>
</evidence>
<dbReference type="RefSeq" id="WP_108998453.1">
    <property type="nucleotide sequence ID" value="NZ_QEEX01000002.1"/>
</dbReference>
<feature type="transmembrane region" description="Helical" evidence="2">
    <location>
        <begin position="154"/>
        <end position="171"/>
    </location>
</feature>
<proteinExistence type="predicted"/>
<dbReference type="Proteomes" id="UP000244978">
    <property type="component" value="Unassembled WGS sequence"/>
</dbReference>
<gene>
    <name evidence="4" type="ORF">DF220_12870</name>
</gene>
<dbReference type="PANTHER" id="PTHR42736">
    <property type="entry name" value="PROTEIN-GLUTAMINE GAMMA-GLUTAMYLTRANSFERASE"/>
    <property type="match status" value="1"/>
</dbReference>
<dbReference type="EMBL" id="QEEX01000002">
    <property type="protein sequence ID" value="PWB96248.1"/>
    <property type="molecule type" value="Genomic_DNA"/>
</dbReference>
<evidence type="ECO:0000313" key="4">
    <source>
        <dbReference type="EMBL" id="PWB96248.1"/>
    </source>
</evidence>